<dbReference type="EMBL" id="JACPSX010000261">
    <property type="protein sequence ID" value="MBI3016060.1"/>
    <property type="molecule type" value="Genomic_DNA"/>
</dbReference>
<accession>A0A932M214</accession>
<protein>
    <submittedName>
        <fullName evidence="3">Uncharacterized protein</fullName>
    </submittedName>
</protein>
<evidence type="ECO:0000313" key="4">
    <source>
        <dbReference type="Proteomes" id="UP000741360"/>
    </source>
</evidence>
<dbReference type="AlphaFoldDB" id="A0A932M214"/>
<sequence>MKSGKGLISLVGAAILLGAAGAQAQNQVGPWMGSLAQEKPDRESCVSVVYFLIEDDRSAVDQWERPRVVILLVSVDEWQDAETWAEDPAPGSMARERPDREIRCPEVSALMPGTEESGDQPDSESGGSTESC</sequence>
<name>A0A932M214_UNCTE</name>
<proteinExistence type="predicted"/>
<reference evidence="3" key="1">
    <citation type="submission" date="2020-07" db="EMBL/GenBank/DDBJ databases">
        <title>Huge and variable diversity of episymbiotic CPR bacteria and DPANN archaea in groundwater ecosystems.</title>
        <authorList>
            <person name="He C.Y."/>
            <person name="Keren R."/>
            <person name="Whittaker M."/>
            <person name="Farag I.F."/>
            <person name="Doudna J."/>
            <person name="Cate J.H.D."/>
            <person name="Banfield J.F."/>
        </authorList>
    </citation>
    <scope>NUCLEOTIDE SEQUENCE</scope>
    <source>
        <strain evidence="3">NC_groundwater_717_Ag_S-0.2um_59_8</strain>
    </source>
</reference>
<evidence type="ECO:0000256" key="2">
    <source>
        <dbReference type="SAM" id="SignalP"/>
    </source>
</evidence>
<feature type="signal peptide" evidence="2">
    <location>
        <begin position="1"/>
        <end position="24"/>
    </location>
</feature>
<evidence type="ECO:0000313" key="3">
    <source>
        <dbReference type="EMBL" id="MBI3016060.1"/>
    </source>
</evidence>
<feature type="compositionally biased region" description="Basic and acidic residues" evidence="1">
    <location>
        <begin position="94"/>
        <end position="104"/>
    </location>
</feature>
<dbReference type="Proteomes" id="UP000741360">
    <property type="component" value="Unassembled WGS sequence"/>
</dbReference>
<organism evidence="3 4">
    <name type="scientific">Tectimicrobiota bacterium</name>
    <dbReference type="NCBI Taxonomy" id="2528274"/>
    <lineage>
        <taxon>Bacteria</taxon>
        <taxon>Pseudomonadati</taxon>
        <taxon>Nitrospinota/Tectimicrobiota group</taxon>
        <taxon>Candidatus Tectimicrobiota</taxon>
    </lineage>
</organism>
<evidence type="ECO:0000256" key="1">
    <source>
        <dbReference type="SAM" id="MobiDB-lite"/>
    </source>
</evidence>
<feature type="region of interest" description="Disordered" evidence="1">
    <location>
        <begin position="83"/>
        <end position="132"/>
    </location>
</feature>
<keyword evidence="2" id="KW-0732">Signal</keyword>
<feature type="chain" id="PRO_5036678615" evidence="2">
    <location>
        <begin position="25"/>
        <end position="132"/>
    </location>
</feature>
<comment type="caution">
    <text evidence="3">The sequence shown here is derived from an EMBL/GenBank/DDBJ whole genome shotgun (WGS) entry which is preliminary data.</text>
</comment>
<feature type="compositionally biased region" description="Polar residues" evidence="1">
    <location>
        <begin position="123"/>
        <end position="132"/>
    </location>
</feature>
<gene>
    <name evidence="3" type="ORF">HYY65_13600</name>
</gene>